<accession>A0A940S0B9</accession>
<sequence length="107" mass="11762">MSVTPEDIAFATDLFSGLGDLATRRMMGGLCLYHRGTIFALLHSDLGILIKGAGAFMEELDAMGCTRWAYTRKEGRPVAMPYWTLPTDCEDDPEAAVALARRALKHL</sequence>
<dbReference type="InterPro" id="IPR007076">
    <property type="entry name" value="TfoX_N"/>
</dbReference>
<comment type="caution">
    <text evidence="2">The sequence shown here is derived from an EMBL/GenBank/DDBJ whole genome shotgun (WGS) entry which is preliminary data.</text>
</comment>
<organism evidence="2 3">
    <name type="scientific">Sagittula salina</name>
    <dbReference type="NCBI Taxonomy" id="2820268"/>
    <lineage>
        <taxon>Bacteria</taxon>
        <taxon>Pseudomonadati</taxon>
        <taxon>Pseudomonadota</taxon>
        <taxon>Alphaproteobacteria</taxon>
        <taxon>Rhodobacterales</taxon>
        <taxon>Roseobacteraceae</taxon>
        <taxon>Sagittula</taxon>
    </lineage>
</organism>
<dbReference type="Proteomes" id="UP000675940">
    <property type="component" value="Unassembled WGS sequence"/>
</dbReference>
<dbReference type="EMBL" id="JAGISH010000002">
    <property type="protein sequence ID" value="MBP0481986.1"/>
    <property type="molecule type" value="Genomic_DNA"/>
</dbReference>
<evidence type="ECO:0000259" key="1">
    <source>
        <dbReference type="Pfam" id="PF04993"/>
    </source>
</evidence>
<feature type="domain" description="TfoX N-terminal" evidence="1">
    <location>
        <begin position="13"/>
        <end position="106"/>
    </location>
</feature>
<dbReference type="AlphaFoldDB" id="A0A940S0B9"/>
<evidence type="ECO:0000313" key="3">
    <source>
        <dbReference type="Proteomes" id="UP000675940"/>
    </source>
</evidence>
<dbReference type="Gene3D" id="3.30.1460.30">
    <property type="entry name" value="YgaC/TfoX-N like chaperone"/>
    <property type="match status" value="1"/>
</dbReference>
<dbReference type="SUPFAM" id="SSF159894">
    <property type="entry name" value="YgaC/TfoX-N like"/>
    <property type="match status" value="1"/>
</dbReference>
<dbReference type="Pfam" id="PF04993">
    <property type="entry name" value="TfoX_N"/>
    <property type="match status" value="1"/>
</dbReference>
<proteinExistence type="predicted"/>
<evidence type="ECO:0000313" key="2">
    <source>
        <dbReference type="EMBL" id="MBP0481986.1"/>
    </source>
</evidence>
<reference evidence="2" key="1">
    <citation type="submission" date="2021-03" db="EMBL/GenBank/DDBJ databases">
        <title>Sagittula salina sp. nov. strain M10.9X isolated from the marine waste.</title>
        <authorList>
            <person name="Satari L."/>
            <person name="Molina-Menor E."/>
            <person name="Vidal-Verdu A."/>
            <person name="Pascual J."/>
            <person name="Pereto J."/>
            <person name="Porcar M."/>
        </authorList>
    </citation>
    <scope>NUCLEOTIDE SEQUENCE</scope>
    <source>
        <strain evidence="2">M10.9X</strain>
    </source>
</reference>
<keyword evidence="3" id="KW-1185">Reference proteome</keyword>
<dbReference type="RefSeq" id="WP_209359830.1">
    <property type="nucleotide sequence ID" value="NZ_JAGISH010000002.1"/>
</dbReference>
<name>A0A940S0B9_9RHOB</name>
<gene>
    <name evidence="2" type="ORF">J5474_05700</name>
</gene>
<protein>
    <submittedName>
        <fullName evidence="2">TfoX/Sxy family protein</fullName>
    </submittedName>
</protein>